<name>A0ACB7F5A1_NIBAL</name>
<sequence length="127" mass="14287">MSSRKWVTMSPNAFKLFPGLSIATNQCLDQRMDDRDRKTSTFAIDEQQGLEETAWTPAAAGLYEASRIKASDEEQVIKYFSGFIIPRRASLHMRHIEHPAVIDCDFQLAVTSTGIDRRAKFCVSSTA</sequence>
<organism evidence="1 2">
    <name type="scientific">Nibea albiflora</name>
    <name type="common">Yellow drum</name>
    <name type="synonym">Corvina albiflora</name>
    <dbReference type="NCBI Taxonomy" id="240163"/>
    <lineage>
        <taxon>Eukaryota</taxon>
        <taxon>Metazoa</taxon>
        <taxon>Chordata</taxon>
        <taxon>Craniata</taxon>
        <taxon>Vertebrata</taxon>
        <taxon>Euteleostomi</taxon>
        <taxon>Actinopterygii</taxon>
        <taxon>Neopterygii</taxon>
        <taxon>Teleostei</taxon>
        <taxon>Neoteleostei</taxon>
        <taxon>Acanthomorphata</taxon>
        <taxon>Eupercaria</taxon>
        <taxon>Sciaenidae</taxon>
        <taxon>Nibea</taxon>
    </lineage>
</organism>
<gene>
    <name evidence="1" type="ORF">GBF38_018002</name>
</gene>
<proteinExistence type="predicted"/>
<comment type="caution">
    <text evidence="1">The sequence shown here is derived from an EMBL/GenBank/DDBJ whole genome shotgun (WGS) entry which is preliminary data.</text>
</comment>
<evidence type="ECO:0000313" key="1">
    <source>
        <dbReference type="EMBL" id="KAG8009638.1"/>
    </source>
</evidence>
<keyword evidence="2" id="KW-1185">Reference proteome</keyword>
<protein>
    <submittedName>
        <fullName evidence="1">Uncharacterized protein</fullName>
    </submittedName>
</protein>
<dbReference type="EMBL" id="CM024805">
    <property type="protein sequence ID" value="KAG8009638.1"/>
    <property type="molecule type" value="Genomic_DNA"/>
</dbReference>
<accession>A0ACB7F5A1</accession>
<reference evidence="1" key="1">
    <citation type="submission" date="2020-04" db="EMBL/GenBank/DDBJ databases">
        <title>A chromosome-scale assembly and high-density genetic map of the yellow drum (Nibea albiflora) genome.</title>
        <authorList>
            <person name="Xu D."/>
            <person name="Zhang W."/>
            <person name="Chen R."/>
            <person name="Tan P."/>
            <person name="Wang L."/>
            <person name="Song H."/>
            <person name="Tian L."/>
            <person name="Zhu Q."/>
            <person name="Wang B."/>
        </authorList>
    </citation>
    <scope>NUCLEOTIDE SEQUENCE</scope>
    <source>
        <strain evidence="1">ZJHYS-2018</strain>
    </source>
</reference>
<evidence type="ECO:0000313" key="2">
    <source>
        <dbReference type="Proteomes" id="UP000805704"/>
    </source>
</evidence>
<dbReference type="Proteomes" id="UP000805704">
    <property type="component" value="Chromosome 17"/>
</dbReference>